<accession>A0A099P637</accession>
<sequence>MASRTWQETVSLKQRELRDSIPREWIDDNLKVDMISKGLVNTREYLDDILPEEEKSITSRTIMELSQAIGNGELTALEVTKAFTHRAMLAHQILNCCSEIFINQALERAEALDTIFKETGKTVGPLHGIPISLKDQVDLKGIASALGYVSRCHDKKDENSLLADKLLEMGAIFYVKTCVPMAMMAPETGTNLFPYTYNALNINLSSGGSSGGEGALIAAGGARVGFGTDIGGSIRIPASYNGIYGIKPSVGRVSYLRVSNSYANQECIPSVIGPLAQTLEELEFTLKLVVDSKCWLQDPKVLPIGWTQYTIPSEKLKIGIWFDSGDVEPMPAIKRTLKEIYSSLSKSDNFEVVKVEWPEHQRLIKALFDVYGADASKEIMNECAKSGEPLHRLLDYLMDPENKTSPLTINQWWELCNEVYLIKAKYLEFWCGNQLDAIIAPVMAQTQVKPYSVSSLDYTGVCNLCDCSSVVIPLNKVDPIKDTLIVRGTRSDLEKSIRDQYDVQAVDKMPVCVQIITRKLEEEKGLAIASLVQKVVKG</sequence>
<dbReference type="EMBL" id="JQFK01000007">
    <property type="protein sequence ID" value="KGK39707.1"/>
    <property type="molecule type" value="Genomic_DNA"/>
</dbReference>
<dbReference type="AlphaFoldDB" id="A0A099P637"/>
<dbReference type="SUPFAM" id="SSF75304">
    <property type="entry name" value="Amidase signature (AS) enzymes"/>
    <property type="match status" value="1"/>
</dbReference>
<evidence type="ECO:0000256" key="4">
    <source>
        <dbReference type="ARBA" id="ARBA00022801"/>
    </source>
</evidence>
<evidence type="ECO:0000313" key="9">
    <source>
        <dbReference type="Proteomes" id="UP000029867"/>
    </source>
</evidence>
<name>A0A099P637_PICKU</name>
<evidence type="ECO:0000256" key="5">
    <source>
        <dbReference type="PIRSR" id="PIRSR001221-1"/>
    </source>
</evidence>
<dbReference type="GO" id="GO:0004040">
    <property type="term" value="F:amidase activity"/>
    <property type="evidence" value="ECO:0007669"/>
    <property type="project" value="UniProtKB-EC"/>
</dbReference>
<evidence type="ECO:0000256" key="3">
    <source>
        <dbReference type="ARBA" id="ARBA00012922"/>
    </source>
</evidence>
<dbReference type="PIRSF" id="PIRSF001221">
    <property type="entry name" value="Amidase_fungi"/>
    <property type="match status" value="1"/>
</dbReference>
<feature type="active site" description="Charge relay system" evidence="5">
    <location>
        <position position="209"/>
    </location>
</feature>
<evidence type="ECO:0000256" key="2">
    <source>
        <dbReference type="ARBA" id="ARBA00009199"/>
    </source>
</evidence>
<feature type="domain" description="Amidase" evidence="7">
    <location>
        <begin position="78"/>
        <end position="524"/>
    </location>
</feature>
<dbReference type="PANTHER" id="PTHR46072:SF11">
    <property type="entry name" value="AMIDASE-RELATED"/>
    <property type="match status" value="1"/>
</dbReference>
<dbReference type="InterPro" id="IPR036928">
    <property type="entry name" value="AS_sf"/>
</dbReference>
<feature type="binding site" evidence="6">
    <location>
        <position position="183"/>
    </location>
    <ligand>
        <name>substrate</name>
    </ligand>
</feature>
<comment type="catalytic activity">
    <reaction evidence="1">
        <text>a monocarboxylic acid amide + H2O = a monocarboxylate + NH4(+)</text>
        <dbReference type="Rhea" id="RHEA:12020"/>
        <dbReference type="ChEBI" id="CHEBI:15377"/>
        <dbReference type="ChEBI" id="CHEBI:28938"/>
        <dbReference type="ChEBI" id="CHEBI:35757"/>
        <dbReference type="ChEBI" id="CHEBI:83628"/>
        <dbReference type="EC" id="3.5.1.4"/>
    </reaction>
</comment>
<feature type="binding site" evidence="6">
    <location>
        <begin position="230"/>
        <end position="233"/>
    </location>
    <ligand>
        <name>substrate</name>
    </ligand>
</feature>
<feature type="binding site" evidence="6">
    <location>
        <position position="209"/>
    </location>
    <ligand>
        <name>substrate</name>
    </ligand>
</feature>
<comment type="caution">
    <text evidence="8">The sequence shown here is derived from an EMBL/GenBank/DDBJ whole genome shotgun (WGS) entry which is preliminary data.</text>
</comment>
<dbReference type="PANTHER" id="PTHR46072">
    <property type="entry name" value="AMIDASE-RELATED-RELATED"/>
    <property type="match status" value="1"/>
</dbReference>
<evidence type="ECO:0000256" key="6">
    <source>
        <dbReference type="PIRSR" id="PIRSR001221-2"/>
    </source>
</evidence>
<dbReference type="PROSITE" id="PS00571">
    <property type="entry name" value="AMIDASES"/>
    <property type="match status" value="1"/>
</dbReference>
<evidence type="ECO:0000259" key="7">
    <source>
        <dbReference type="Pfam" id="PF01425"/>
    </source>
</evidence>
<feature type="active site" description="Acyl-ester intermediate" evidence="5">
    <location>
        <position position="233"/>
    </location>
</feature>
<comment type="similarity">
    <text evidence="2">Belongs to the amidase family.</text>
</comment>
<gene>
    <name evidence="8" type="ORF">JL09_g1173</name>
</gene>
<proteinExistence type="inferred from homology"/>
<dbReference type="EC" id="3.5.1.4" evidence="3"/>
<protein>
    <recommendedName>
        <fullName evidence="3">amidase</fullName>
        <ecNumber evidence="3">3.5.1.4</ecNumber>
    </recommendedName>
</protein>
<dbReference type="HOGENOM" id="CLU_009600_9_2_1"/>
<organism evidence="8 9">
    <name type="scientific">Pichia kudriavzevii</name>
    <name type="common">Yeast</name>
    <name type="synonym">Issatchenkia orientalis</name>
    <dbReference type="NCBI Taxonomy" id="4909"/>
    <lineage>
        <taxon>Eukaryota</taxon>
        <taxon>Fungi</taxon>
        <taxon>Dikarya</taxon>
        <taxon>Ascomycota</taxon>
        <taxon>Saccharomycotina</taxon>
        <taxon>Pichiomycetes</taxon>
        <taxon>Pichiales</taxon>
        <taxon>Pichiaceae</taxon>
        <taxon>Pichia</taxon>
    </lineage>
</organism>
<evidence type="ECO:0000256" key="1">
    <source>
        <dbReference type="ARBA" id="ARBA00001311"/>
    </source>
</evidence>
<dbReference type="Gene3D" id="3.90.1300.10">
    <property type="entry name" value="Amidase signature (AS) domain"/>
    <property type="match status" value="1"/>
</dbReference>
<dbReference type="eggNOG" id="KOG1212">
    <property type="taxonomic scope" value="Eukaryota"/>
</dbReference>
<dbReference type="InterPro" id="IPR023631">
    <property type="entry name" value="Amidase_dom"/>
</dbReference>
<keyword evidence="4" id="KW-0378">Hydrolase</keyword>
<reference evidence="9" key="1">
    <citation type="journal article" date="2014" name="Microb. Cell Fact.">
        <title>Exploiting Issatchenkia orientalis SD108 for succinic acid production.</title>
        <authorList>
            <person name="Xiao H."/>
            <person name="Shao Z."/>
            <person name="Jiang Y."/>
            <person name="Dole S."/>
            <person name="Zhao H."/>
        </authorList>
    </citation>
    <scope>NUCLEOTIDE SEQUENCE [LARGE SCALE GENOMIC DNA]</scope>
    <source>
        <strain evidence="9">SD108</strain>
    </source>
</reference>
<dbReference type="InterPro" id="IPR020556">
    <property type="entry name" value="Amidase_CS"/>
</dbReference>
<feature type="active site" description="Charge relay system" evidence="5">
    <location>
        <position position="134"/>
    </location>
</feature>
<dbReference type="Pfam" id="PF01425">
    <property type="entry name" value="Amidase"/>
    <property type="match status" value="1"/>
</dbReference>
<dbReference type="VEuPathDB" id="FungiDB:C5L36_0C06010"/>
<evidence type="ECO:0000313" key="8">
    <source>
        <dbReference type="EMBL" id="KGK39707.1"/>
    </source>
</evidence>
<dbReference type="Proteomes" id="UP000029867">
    <property type="component" value="Unassembled WGS sequence"/>
</dbReference>